<reference evidence="3" key="1">
    <citation type="journal article" date="2020" name="Nat. Commun.">
        <title>Genome assembly of wild tea tree DASZ reveals pedigree and selection history of tea varieties.</title>
        <authorList>
            <person name="Zhang W."/>
            <person name="Zhang Y."/>
            <person name="Qiu H."/>
            <person name="Guo Y."/>
            <person name="Wan H."/>
            <person name="Zhang X."/>
            <person name="Scossa F."/>
            <person name="Alseekh S."/>
            <person name="Zhang Q."/>
            <person name="Wang P."/>
            <person name="Xu L."/>
            <person name="Schmidt M.H."/>
            <person name="Jia X."/>
            <person name="Li D."/>
            <person name="Zhu A."/>
            <person name="Guo F."/>
            <person name="Chen W."/>
            <person name="Ni D."/>
            <person name="Usadel B."/>
            <person name="Fernie A.R."/>
            <person name="Wen W."/>
        </authorList>
    </citation>
    <scope>NUCLEOTIDE SEQUENCE [LARGE SCALE GENOMIC DNA]</scope>
    <source>
        <strain evidence="3">cv. G240</strain>
    </source>
</reference>
<proteinExistence type="predicted"/>
<accession>A0A7J7GM92</accession>
<reference evidence="2 3" key="2">
    <citation type="submission" date="2020-07" db="EMBL/GenBank/DDBJ databases">
        <title>Genome assembly of wild tea tree DASZ reveals pedigree and selection history of tea varieties.</title>
        <authorList>
            <person name="Zhang W."/>
        </authorList>
    </citation>
    <scope>NUCLEOTIDE SEQUENCE [LARGE SCALE GENOMIC DNA]</scope>
    <source>
        <strain evidence="3">cv. G240</strain>
        <tissue evidence="2">Leaf</tissue>
    </source>
</reference>
<evidence type="ECO:0000256" key="1">
    <source>
        <dbReference type="SAM" id="MobiDB-lite"/>
    </source>
</evidence>
<name>A0A7J7GM92_CAMSI</name>
<feature type="compositionally biased region" description="Polar residues" evidence="1">
    <location>
        <begin position="1"/>
        <end position="10"/>
    </location>
</feature>
<dbReference type="Proteomes" id="UP000593564">
    <property type="component" value="Unassembled WGS sequence"/>
</dbReference>
<dbReference type="AlphaFoldDB" id="A0A7J7GM92"/>
<dbReference type="EMBL" id="JACBKZ010000009">
    <property type="protein sequence ID" value="KAF5941830.1"/>
    <property type="molecule type" value="Genomic_DNA"/>
</dbReference>
<gene>
    <name evidence="2" type="ORF">HYC85_019472</name>
</gene>
<protein>
    <submittedName>
        <fullName evidence="2">Uncharacterized protein</fullName>
    </submittedName>
</protein>
<feature type="region of interest" description="Disordered" evidence="1">
    <location>
        <begin position="1"/>
        <end position="31"/>
    </location>
</feature>
<comment type="caution">
    <text evidence="2">The sequence shown here is derived from an EMBL/GenBank/DDBJ whole genome shotgun (WGS) entry which is preliminary data.</text>
</comment>
<organism evidence="2 3">
    <name type="scientific">Camellia sinensis</name>
    <name type="common">Tea plant</name>
    <name type="synonym">Thea sinensis</name>
    <dbReference type="NCBI Taxonomy" id="4442"/>
    <lineage>
        <taxon>Eukaryota</taxon>
        <taxon>Viridiplantae</taxon>
        <taxon>Streptophyta</taxon>
        <taxon>Embryophyta</taxon>
        <taxon>Tracheophyta</taxon>
        <taxon>Spermatophyta</taxon>
        <taxon>Magnoliopsida</taxon>
        <taxon>eudicotyledons</taxon>
        <taxon>Gunneridae</taxon>
        <taxon>Pentapetalae</taxon>
        <taxon>asterids</taxon>
        <taxon>Ericales</taxon>
        <taxon>Theaceae</taxon>
        <taxon>Camellia</taxon>
    </lineage>
</organism>
<keyword evidence="3" id="KW-1185">Reference proteome</keyword>
<evidence type="ECO:0000313" key="3">
    <source>
        <dbReference type="Proteomes" id="UP000593564"/>
    </source>
</evidence>
<sequence>MDTQSATEDTYSIGGLRESRENTASPPPSGVERIQRVLHRSAGLTRSEKRQCLSSGVRIEGRQKGLARERVDRRRSWNRASLVWE</sequence>
<evidence type="ECO:0000313" key="2">
    <source>
        <dbReference type="EMBL" id="KAF5941830.1"/>
    </source>
</evidence>